<dbReference type="AlphaFoldDB" id="A0A4U9V0T2"/>
<evidence type="ECO:0000259" key="5">
    <source>
        <dbReference type="PROSITE" id="PS50850"/>
    </source>
</evidence>
<evidence type="ECO:0000313" key="6">
    <source>
        <dbReference type="EMBL" id="VTR38379.1"/>
    </source>
</evidence>
<proteinExistence type="predicted"/>
<dbReference type="EMBL" id="CABEEZ010000096">
    <property type="protein sequence ID" value="VTR38379.1"/>
    <property type="molecule type" value="Genomic_DNA"/>
</dbReference>
<dbReference type="Pfam" id="PF07690">
    <property type="entry name" value="MFS_1"/>
    <property type="match status" value="1"/>
</dbReference>
<evidence type="ECO:0000256" key="2">
    <source>
        <dbReference type="ARBA" id="ARBA00022989"/>
    </source>
</evidence>
<keyword evidence="2 4" id="KW-1133">Transmembrane helix</keyword>
<evidence type="ECO:0000256" key="3">
    <source>
        <dbReference type="ARBA" id="ARBA00023136"/>
    </source>
</evidence>
<feature type="transmembrane region" description="Helical" evidence="4">
    <location>
        <begin position="89"/>
        <end position="111"/>
    </location>
</feature>
<keyword evidence="1 4" id="KW-0812">Transmembrane</keyword>
<protein>
    <submittedName>
        <fullName evidence="6">Uncharacterized MFS-type transporter ycaD</fullName>
    </submittedName>
</protein>
<organism evidence="6">
    <name type="scientific">Serratia fonticola</name>
    <dbReference type="NCBI Taxonomy" id="47917"/>
    <lineage>
        <taxon>Bacteria</taxon>
        <taxon>Pseudomonadati</taxon>
        <taxon>Pseudomonadota</taxon>
        <taxon>Gammaproteobacteria</taxon>
        <taxon>Enterobacterales</taxon>
        <taxon>Yersiniaceae</taxon>
        <taxon>Serratia</taxon>
    </lineage>
</organism>
<name>A0A4U9V0T2_SERFO</name>
<gene>
    <name evidence="6" type="primary">ycaD_1</name>
    <name evidence="6" type="ORF">NCTC12965_04217</name>
</gene>
<dbReference type="InterPro" id="IPR036259">
    <property type="entry name" value="MFS_trans_sf"/>
</dbReference>
<feature type="transmembrane region" description="Helical" evidence="4">
    <location>
        <begin position="65"/>
        <end position="83"/>
    </location>
</feature>
<feature type="transmembrane region" description="Helical" evidence="4">
    <location>
        <begin position="30"/>
        <end position="53"/>
    </location>
</feature>
<dbReference type="InterPro" id="IPR020846">
    <property type="entry name" value="MFS_dom"/>
</dbReference>
<accession>A0A4U9V0T2</accession>
<dbReference type="InterPro" id="IPR011701">
    <property type="entry name" value="MFS"/>
</dbReference>
<feature type="domain" description="Major facilitator superfamily (MFS) profile" evidence="5">
    <location>
        <begin position="1"/>
        <end position="171"/>
    </location>
</feature>
<sequence length="171" mass="18423">MLLCGLLLLTVSIAVLNTLVPLWLTHAQLPTWQVGVVSSSYFTGNLLGTLVAGKLIKRIGFTRSYHLACLVFAFATVGMVLSLDFWSWIGWRFFAGVGCAWIWVIVESALLRSGNLSNRGQLLAAYMIVLLPRYGCGAVAAKQCFNPTAGCSAVGDRRCDGRYVADAVCAG</sequence>
<dbReference type="GO" id="GO:0022857">
    <property type="term" value="F:transmembrane transporter activity"/>
    <property type="evidence" value="ECO:0007669"/>
    <property type="project" value="InterPro"/>
</dbReference>
<keyword evidence="3 4" id="KW-0472">Membrane</keyword>
<dbReference type="Gene3D" id="1.20.1250.20">
    <property type="entry name" value="MFS general substrate transporter like domains"/>
    <property type="match status" value="1"/>
</dbReference>
<reference evidence="6" key="1">
    <citation type="submission" date="2019-05" db="EMBL/GenBank/DDBJ databases">
        <authorList>
            <consortium name="Pathogen Informatics"/>
        </authorList>
    </citation>
    <scope>NUCLEOTIDE SEQUENCE [LARGE SCALE GENOMIC DNA]</scope>
    <source>
        <strain evidence="6">NCTC12965</strain>
    </source>
</reference>
<dbReference type="PANTHER" id="PTHR23521">
    <property type="entry name" value="TRANSPORTER MFS SUPERFAMILY"/>
    <property type="match status" value="1"/>
</dbReference>
<evidence type="ECO:0000256" key="4">
    <source>
        <dbReference type="SAM" id="Phobius"/>
    </source>
</evidence>
<evidence type="ECO:0000256" key="1">
    <source>
        <dbReference type="ARBA" id="ARBA00022692"/>
    </source>
</evidence>
<dbReference type="PROSITE" id="PS50850">
    <property type="entry name" value="MFS"/>
    <property type="match status" value="1"/>
</dbReference>
<dbReference type="PANTHER" id="PTHR23521:SF2">
    <property type="entry name" value="TRANSPORTER MFS SUPERFAMILY"/>
    <property type="match status" value="1"/>
</dbReference>
<dbReference type="GO" id="GO:0005886">
    <property type="term" value="C:plasma membrane"/>
    <property type="evidence" value="ECO:0007669"/>
    <property type="project" value="TreeGrafter"/>
</dbReference>
<dbReference type="SUPFAM" id="SSF103473">
    <property type="entry name" value="MFS general substrate transporter"/>
    <property type="match status" value="1"/>
</dbReference>